<sequence>MQKGQKGQPPEAAEDAVESLQGGKAHIHESRRFGLDAQDADDAIVIDGANAHPPIEASRQGLS</sequence>
<proteinExistence type="predicted"/>
<name>A0A5K7YSC1_9BACT</name>
<dbReference type="Proteomes" id="UP000427906">
    <property type="component" value="Chromosome"/>
</dbReference>
<gene>
    <name evidence="2" type="ORF">DSCA_47790</name>
</gene>
<evidence type="ECO:0000256" key="1">
    <source>
        <dbReference type="SAM" id="MobiDB-lite"/>
    </source>
</evidence>
<dbReference type="KEGG" id="dalk:DSCA_47790"/>
<dbReference type="EMBL" id="AP021874">
    <property type="protein sequence ID" value="BBO70849.1"/>
    <property type="molecule type" value="Genomic_DNA"/>
</dbReference>
<protein>
    <submittedName>
        <fullName evidence="2">Uncharacterized protein</fullName>
    </submittedName>
</protein>
<evidence type="ECO:0000313" key="3">
    <source>
        <dbReference type="Proteomes" id="UP000427906"/>
    </source>
</evidence>
<organism evidence="2 3">
    <name type="scientific">Desulfosarcina alkanivorans</name>
    <dbReference type="NCBI Taxonomy" id="571177"/>
    <lineage>
        <taxon>Bacteria</taxon>
        <taxon>Pseudomonadati</taxon>
        <taxon>Thermodesulfobacteriota</taxon>
        <taxon>Desulfobacteria</taxon>
        <taxon>Desulfobacterales</taxon>
        <taxon>Desulfosarcinaceae</taxon>
        <taxon>Desulfosarcina</taxon>
    </lineage>
</organism>
<evidence type="ECO:0000313" key="2">
    <source>
        <dbReference type="EMBL" id="BBO70849.1"/>
    </source>
</evidence>
<dbReference type="AlphaFoldDB" id="A0A5K7YSC1"/>
<accession>A0A5K7YSC1</accession>
<keyword evidence="3" id="KW-1185">Reference proteome</keyword>
<feature type="region of interest" description="Disordered" evidence="1">
    <location>
        <begin position="1"/>
        <end position="34"/>
    </location>
</feature>
<reference evidence="2 3" key="1">
    <citation type="submission" date="2019-11" db="EMBL/GenBank/DDBJ databases">
        <title>Comparative genomics of hydrocarbon-degrading Desulfosarcina strains.</title>
        <authorList>
            <person name="Watanabe M."/>
            <person name="Kojima H."/>
            <person name="Fukui M."/>
        </authorList>
    </citation>
    <scope>NUCLEOTIDE SEQUENCE [LARGE SCALE GENOMIC DNA]</scope>
    <source>
        <strain evidence="2 3">PL12</strain>
    </source>
</reference>